<comment type="caution">
    <text evidence="3">The sequence shown here is derived from an EMBL/GenBank/DDBJ whole genome shotgun (WGS) entry which is preliminary data.</text>
</comment>
<protein>
    <submittedName>
        <fullName evidence="3">Penicillin-binding protein</fullName>
    </submittedName>
</protein>
<dbReference type="GO" id="GO:0005886">
    <property type="term" value="C:plasma membrane"/>
    <property type="evidence" value="ECO:0007669"/>
    <property type="project" value="TreeGrafter"/>
</dbReference>
<gene>
    <name evidence="3" type="ORF">BFS05_01945</name>
</gene>
<proteinExistence type="predicted"/>
<name>A0A2K1SV45_GARVA</name>
<feature type="domain" description="Penicillin-binding protein transpeptidase" evidence="1">
    <location>
        <begin position="159"/>
        <end position="483"/>
    </location>
</feature>
<dbReference type="InterPro" id="IPR054120">
    <property type="entry name" value="PBPA_dimer"/>
</dbReference>
<dbReference type="Pfam" id="PF21922">
    <property type="entry name" value="PBP_dimer_2"/>
    <property type="match status" value="1"/>
</dbReference>
<dbReference type="RefSeq" id="WP_103084379.1">
    <property type="nucleotide sequence ID" value="NZ_MNLH01000002.1"/>
</dbReference>
<dbReference type="GO" id="GO:0071972">
    <property type="term" value="F:peptidoglycan L,D-transpeptidase activity"/>
    <property type="evidence" value="ECO:0007669"/>
    <property type="project" value="TreeGrafter"/>
</dbReference>
<organism evidence="3 4">
    <name type="scientific">Gardnerella vaginalis</name>
    <dbReference type="NCBI Taxonomy" id="2702"/>
    <lineage>
        <taxon>Bacteria</taxon>
        <taxon>Bacillati</taxon>
        <taxon>Actinomycetota</taxon>
        <taxon>Actinomycetes</taxon>
        <taxon>Bifidobacteriales</taxon>
        <taxon>Bifidobacteriaceae</taxon>
        <taxon>Gardnerella</taxon>
    </lineage>
</organism>
<reference evidence="3 4" key="1">
    <citation type="submission" date="2016-10" db="EMBL/GenBank/DDBJ databases">
        <authorList>
            <person name="Varghese N."/>
        </authorList>
    </citation>
    <scope>NUCLEOTIDE SEQUENCE [LARGE SCALE GENOMIC DNA]</scope>
    <source>
        <strain evidence="3 4">KA00225</strain>
    </source>
</reference>
<dbReference type="InterPro" id="IPR012338">
    <property type="entry name" value="Beta-lactam/transpept-like"/>
</dbReference>
<dbReference type="EMBL" id="MNLH01000002">
    <property type="protein sequence ID" value="PNS43376.1"/>
    <property type="molecule type" value="Genomic_DNA"/>
</dbReference>
<dbReference type="SUPFAM" id="SSF56519">
    <property type="entry name" value="Penicillin binding protein dimerisation domain"/>
    <property type="match status" value="1"/>
</dbReference>
<evidence type="ECO:0000313" key="3">
    <source>
        <dbReference type="EMBL" id="PNS43376.1"/>
    </source>
</evidence>
<accession>A0A2K1SV45</accession>
<dbReference type="PANTHER" id="PTHR30627">
    <property type="entry name" value="PEPTIDOGLYCAN D,D-TRANSPEPTIDASE"/>
    <property type="match status" value="1"/>
</dbReference>
<dbReference type="OrthoDB" id="9766847at2"/>
<dbReference type="PANTHER" id="PTHR30627:SF24">
    <property type="entry name" value="PENICILLIN-BINDING PROTEIN 4B"/>
    <property type="match status" value="1"/>
</dbReference>
<dbReference type="GO" id="GO:0008658">
    <property type="term" value="F:penicillin binding"/>
    <property type="evidence" value="ECO:0007669"/>
    <property type="project" value="InterPro"/>
</dbReference>
<feature type="domain" description="Penicillin binding protein A dimerisation" evidence="2">
    <location>
        <begin position="52"/>
        <end position="136"/>
    </location>
</feature>
<dbReference type="InterPro" id="IPR001460">
    <property type="entry name" value="PCN-bd_Tpept"/>
</dbReference>
<dbReference type="GO" id="GO:0071555">
    <property type="term" value="P:cell wall organization"/>
    <property type="evidence" value="ECO:0007669"/>
    <property type="project" value="TreeGrafter"/>
</dbReference>
<dbReference type="AlphaFoldDB" id="A0A2K1SV45"/>
<dbReference type="Gene3D" id="3.90.1310.10">
    <property type="entry name" value="Penicillin-binding protein 2a (Domain 2)"/>
    <property type="match status" value="1"/>
</dbReference>
<dbReference type="SUPFAM" id="SSF56601">
    <property type="entry name" value="beta-lactamase/transpeptidase-like"/>
    <property type="match status" value="1"/>
</dbReference>
<evidence type="ECO:0000259" key="2">
    <source>
        <dbReference type="Pfam" id="PF21922"/>
    </source>
</evidence>
<dbReference type="Proteomes" id="UP000236146">
    <property type="component" value="Unassembled WGS sequence"/>
</dbReference>
<dbReference type="Pfam" id="PF00905">
    <property type="entry name" value="Transpeptidase"/>
    <property type="match status" value="1"/>
</dbReference>
<evidence type="ECO:0000259" key="1">
    <source>
        <dbReference type="Pfam" id="PF00905"/>
    </source>
</evidence>
<dbReference type="InterPro" id="IPR036138">
    <property type="entry name" value="PBP_dimer_sf"/>
</dbReference>
<dbReference type="Gene3D" id="3.40.710.10">
    <property type="entry name" value="DD-peptidase/beta-lactamase superfamily"/>
    <property type="match status" value="1"/>
</dbReference>
<sequence>MNKCLKQLFITVVILFVILGISSMMMTSIRAKALNSDPRNRRALYNEFGAPRGPILASDGTVLAKSEPSKDAFAYQRYYPEGNLYAPITGYFSISQRADRGIEASRNEFLSGESHALFWQKFKSLFTGVSDKGASIETSIDPKLQKVAYDLLKDKSAALIAIEPKTGRIKAMVSTPSYDPSVLAIHDTAKVNKAYSDLTSDFGNPMLNRSISELYAPGSIFKTVIAATALESGKYKPDTVIPAGISYKLPGTNTQLTNVVYQAAGKDGKITLEDALAYSSNTAFAQLGVSLGSDAIIQQAKKFGFFSSITLDGSDSSGFPMRAVTSKIPLKPTPDKLAIESIGQGDVVVTPLQSAMIAAAIANKGVLMKPTLVDCVRSSDLSVISQTKPTVMSDVMSADNATKLTHMMQSVVTKGNPHLAIPNINVAIKTGTAQIGFKNQALNGWIIGFAPAEDPKIAIAVVIHNANTFGTFSAGPVMKTVMKEALTR</sequence>
<dbReference type="InterPro" id="IPR050515">
    <property type="entry name" value="Beta-lactam/transpept"/>
</dbReference>
<evidence type="ECO:0000313" key="4">
    <source>
        <dbReference type="Proteomes" id="UP000236146"/>
    </source>
</evidence>